<evidence type="ECO:0000256" key="2">
    <source>
        <dbReference type="ARBA" id="ARBA00016013"/>
    </source>
</evidence>
<evidence type="ECO:0000256" key="6">
    <source>
        <dbReference type="SAM" id="MobiDB-lite"/>
    </source>
</evidence>
<dbReference type="Pfam" id="PF13860">
    <property type="entry name" value="FlgD_ig"/>
    <property type="match status" value="1"/>
</dbReference>
<evidence type="ECO:0000256" key="1">
    <source>
        <dbReference type="ARBA" id="ARBA00010577"/>
    </source>
</evidence>
<accession>A0ABR9WX79</accession>
<keyword evidence="8" id="KW-0969">Cilium</keyword>
<protein>
    <recommendedName>
        <fullName evidence="2 5">Basal-body rod modification protein FlgD</fullName>
    </recommendedName>
</protein>
<comment type="function">
    <text evidence="4 5">Required for flagellar hook formation. May act as a scaffolding protein.</text>
</comment>
<dbReference type="Pfam" id="PF03963">
    <property type="entry name" value="FlgD"/>
    <property type="match status" value="1"/>
</dbReference>
<feature type="region of interest" description="Disordered" evidence="6">
    <location>
        <begin position="1"/>
        <end position="23"/>
    </location>
</feature>
<evidence type="ECO:0000313" key="8">
    <source>
        <dbReference type="EMBL" id="MBE9635895.1"/>
    </source>
</evidence>
<evidence type="ECO:0000256" key="4">
    <source>
        <dbReference type="ARBA" id="ARBA00024746"/>
    </source>
</evidence>
<evidence type="ECO:0000313" key="9">
    <source>
        <dbReference type="Proteomes" id="UP000607796"/>
    </source>
</evidence>
<name>A0ABR9WX79_9RHOB</name>
<comment type="caution">
    <text evidence="8">The sequence shown here is derived from an EMBL/GenBank/DDBJ whole genome shotgun (WGS) entry which is preliminary data.</text>
</comment>
<dbReference type="InterPro" id="IPR025965">
    <property type="entry name" value="FlgD/Vpr_Ig-like"/>
</dbReference>
<evidence type="ECO:0000256" key="3">
    <source>
        <dbReference type="ARBA" id="ARBA00022795"/>
    </source>
</evidence>
<reference evidence="8 9" key="1">
    <citation type="journal article" date="2021" name="Int. J. Syst. Evol. Microbiol.">
        <title>Salipiger mangrovisoli sp. nov., isolated from mangrove soil and the proposal for the reclassification of Paraphaeobacter pallidus as Salipiger pallidus comb. nov.</title>
        <authorList>
            <person name="Du J."/>
            <person name="Liu Y."/>
            <person name="Pei T."/>
            <person name="Deng M.R."/>
            <person name="Zhu H."/>
        </authorList>
    </citation>
    <scope>NUCLEOTIDE SEQUENCE [LARGE SCALE GENOMIC DNA]</scope>
    <source>
        <strain evidence="8 9">6D45A</strain>
    </source>
</reference>
<feature type="compositionally biased region" description="Polar residues" evidence="6">
    <location>
        <begin position="1"/>
        <end position="11"/>
    </location>
</feature>
<dbReference type="RefSeq" id="WP_194133237.1">
    <property type="nucleotide sequence ID" value="NZ_JADFFK010000002.1"/>
</dbReference>
<keyword evidence="8" id="KW-0282">Flagellum</keyword>
<comment type="similarity">
    <text evidence="1 5">Belongs to the FlgD family.</text>
</comment>
<keyword evidence="8" id="KW-0966">Cell projection</keyword>
<keyword evidence="9" id="KW-1185">Reference proteome</keyword>
<feature type="domain" description="FlgD/Vpr Ig-like" evidence="7">
    <location>
        <begin position="106"/>
        <end position="172"/>
    </location>
</feature>
<dbReference type="Gene3D" id="2.30.30.910">
    <property type="match status" value="1"/>
</dbReference>
<sequence>MDVSTVTTGLTGSAAAETSADTAPLQSSDFETFLKMLTTQAQNQDPFNPVDATEYASQLASFSAVEQQVMTNALLSDLVAMANGGGFERMASWIGLETLTPGAAFFDGQAVELAFDPAEDGESAVLVLRDADGVLRNRISLAAGSESYIWEGTDMSGTVLPDGIYDAQVEISREGSVTETREARSFMRIDEVSRSGEDFVLTLNGGGQLAASAVSVLRRPDG</sequence>
<dbReference type="Gene3D" id="2.60.40.4070">
    <property type="match status" value="1"/>
</dbReference>
<gene>
    <name evidence="8" type="ORF">IQ782_03485</name>
</gene>
<evidence type="ECO:0000259" key="7">
    <source>
        <dbReference type="Pfam" id="PF13860"/>
    </source>
</evidence>
<proteinExistence type="inferred from homology"/>
<dbReference type="EMBL" id="JADFFK010000002">
    <property type="protein sequence ID" value="MBE9635895.1"/>
    <property type="molecule type" value="Genomic_DNA"/>
</dbReference>
<keyword evidence="3 5" id="KW-1005">Bacterial flagellum biogenesis</keyword>
<dbReference type="InterPro" id="IPR005648">
    <property type="entry name" value="FlgD"/>
</dbReference>
<evidence type="ECO:0000256" key="5">
    <source>
        <dbReference type="RuleBase" id="RU362076"/>
    </source>
</evidence>
<dbReference type="Proteomes" id="UP000607796">
    <property type="component" value="Unassembled WGS sequence"/>
</dbReference>
<organism evidence="8 9">
    <name type="scientific">Salipiger mangrovisoli</name>
    <dbReference type="NCBI Taxonomy" id="2865933"/>
    <lineage>
        <taxon>Bacteria</taxon>
        <taxon>Pseudomonadati</taxon>
        <taxon>Pseudomonadota</taxon>
        <taxon>Alphaproteobacteria</taxon>
        <taxon>Rhodobacterales</taxon>
        <taxon>Roseobacteraceae</taxon>
        <taxon>Salipiger</taxon>
    </lineage>
</organism>